<dbReference type="AlphaFoldDB" id="A0A6F9DMY0"/>
<keyword evidence="3" id="KW-0962">Peroxisome biogenesis</keyword>
<dbReference type="Pfam" id="PF08610">
    <property type="entry name" value="Pex16"/>
    <property type="match status" value="1"/>
</dbReference>
<protein>
    <recommendedName>
        <fullName evidence="2 3">Peroxisomal membrane protein PEX16</fullName>
    </recommendedName>
</protein>
<dbReference type="PANTHER" id="PTHR13299">
    <property type="entry name" value="PEROXISOMAL MEMBRANE PROTEIN PEX16"/>
    <property type="match status" value="1"/>
</dbReference>
<dbReference type="EMBL" id="LR788925">
    <property type="protein sequence ID" value="CAB3264787.1"/>
    <property type="molecule type" value="mRNA"/>
</dbReference>
<proteinExistence type="evidence at transcript level"/>
<organism evidence="4">
    <name type="scientific">Phallusia mammillata</name>
    <dbReference type="NCBI Taxonomy" id="59560"/>
    <lineage>
        <taxon>Eukaryota</taxon>
        <taxon>Metazoa</taxon>
        <taxon>Chordata</taxon>
        <taxon>Tunicata</taxon>
        <taxon>Ascidiacea</taxon>
        <taxon>Phlebobranchia</taxon>
        <taxon>Ascidiidae</taxon>
        <taxon>Phallusia</taxon>
    </lineage>
</organism>
<dbReference type="GO" id="GO:0005778">
    <property type="term" value="C:peroxisomal membrane"/>
    <property type="evidence" value="ECO:0007669"/>
    <property type="project" value="UniProtKB-SubCell"/>
</dbReference>
<evidence type="ECO:0000256" key="3">
    <source>
        <dbReference type="RuleBase" id="RU365003"/>
    </source>
</evidence>
<gene>
    <name evidence="4" type="primary">Pex16</name>
</gene>
<name>A0A6F9DMY0_9ASCI</name>
<keyword evidence="3" id="KW-0576">Peroxisome</keyword>
<dbReference type="PANTHER" id="PTHR13299:SF0">
    <property type="entry name" value="PEROXISOMAL MEMBRANE PROTEIN PEX16"/>
    <property type="match status" value="1"/>
</dbReference>
<dbReference type="InterPro" id="IPR013919">
    <property type="entry name" value="Pex16"/>
</dbReference>
<evidence type="ECO:0000313" key="4">
    <source>
        <dbReference type="EMBL" id="CAB3264787.1"/>
    </source>
</evidence>
<comment type="similarity">
    <text evidence="1 3">Belongs to the peroxin-16 family.</text>
</comment>
<evidence type="ECO:0000256" key="1">
    <source>
        <dbReference type="ARBA" id="ARBA00009505"/>
    </source>
</evidence>
<accession>A0A6F9DMY0</accession>
<evidence type="ECO:0000256" key="2">
    <source>
        <dbReference type="ARBA" id="ARBA00018577"/>
    </source>
</evidence>
<dbReference type="GO" id="GO:0007031">
    <property type="term" value="P:peroxisome organization"/>
    <property type="evidence" value="ECO:0007669"/>
    <property type="project" value="UniProtKB-KW"/>
</dbReference>
<comment type="subcellular location">
    <subcellularLocation>
        <location evidence="3">Peroxisome membrane</location>
    </subcellularLocation>
</comment>
<sequence length="354" mass="39757">MDSQTPPGMVSRMLKMTTVKLTQKLSKAKAAYVGFVGQNPEMVEQIEKSVKAAAYLYEAFSKNYDNSIFITELVASACNLFGYVNANVRKTKDFFSMENGDSFVGKLQQVLTVVEFSQAFLEMTAARTGGPGARWAVISIICLVKVILRCILLLIFECGIHSSSLSLNLNSASVSRVSEDQPSCSQEPNVFYVGPRSGHRIRTLDSCDQPHTHDKVMVNLPPTILNRTQIIGELLYSVRPMVHLLASAAFGTESFIPWVAALVSDTTSHVLLNKQKQSSMKKFNPIEEKELQRRYANLLLYLLRSPMFDKTTGPKLLQLFAYMSKNIPLARYIFDPLSSYLPAWQKVYFYTWAD</sequence>
<reference evidence="4" key="1">
    <citation type="submission" date="2020-04" db="EMBL/GenBank/DDBJ databases">
        <authorList>
            <person name="Neveu A P."/>
        </authorList>
    </citation>
    <scope>NUCLEOTIDE SEQUENCE</scope>
    <source>
        <tissue evidence="4">Whole embryo</tissue>
    </source>
</reference>